<comment type="similarity">
    <text evidence="2">Belongs to the amino acid-polyamine-organocation (APC) superfamily. Spore germination protein (SGP) (TC 2.A.3.9) family.</text>
</comment>
<dbReference type="EMBL" id="LFZW01000001">
    <property type="protein sequence ID" value="KMY49947.1"/>
    <property type="molecule type" value="Genomic_DNA"/>
</dbReference>
<organism evidence="9 10">
    <name type="scientific">Peribacillus loiseleuriae</name>
    <dbReference type="NCBI Taxonomy" id="1679170"/>
    <lineage>
        <taxon>Bacteria</taxon>
        <taxon>Bacillati</taxon>
        <taxon>Bacillota</taxon>
        <taxon>Bacilli</taxon>
        <taxon>Bacillales</taxon>
        <taxon>Bacillaceae</taxon>
        <taxon>Peribacillus</taxon>
    </lineage>
</organism>
<evidence type="ECO:0000256" key="7">
    <source>
        <dbReference type="ARBA" id="ARBA00023136"/>
    </source>
</evidence>
<name>A0A0K9GUM9_9BACI</name>
<comment type="subcellular location">
    <subcellularLocation>
        <location evidence="1">Membrane</location>
        <topology evidence="1">Multi-pass membrane protein</topology>
    </subcellularLocation>
</comment>
<dbReference type="AlphaFoldDB" id="A0A0K9GUM9"/>
<feature type="transmembrane region" description="Helical" evidence="8">
    <location>
        <begin position="37"/>
        <end position="61"/>
    </location>
</feature>
<comment type="caution">
    <text evidence="9">The sequence shown here is derived from an EMBL/GenBank/DDBJ whole genome shotgun (WGS) entry which is preliminary data.</text>
</comment>
<feature type="transmembrane region" description="Helical" evidence="8">
    <location>
        <begin position="184"/>
        <end position="204"/>
    </location>
</feature>
<keyword evidence="5 8" id="KW-0812">Transmembrane</keyword>
<dbReference type="InterPro" id="IPR004761">
    <property type="entry name" value="Spore_GerAB"/>
</dbReference>
<evidence type="ECO:0000256" key="6">
    <source>
        <dbReference type="ARBA" id="ARBA00022989"/>
    </source>
</evidence>
<evidence type="ECO:0000256" key="4">
    <source>
        <dbReference type="ARBA" id="ARBA00022544"/>
    </source>
</evidence>
<evidence type="ECO:0000256" key="3">
    <source>
        <dbReference type="ARBA" id="ARBA00022448"/>
    </source>
</evidence>
<keyword evidence="10" id="KW-1185">Reference proteome</keyword>
<keyword evidence="4" id="KW-0309">Germination</keyword>
<feature type="transmembrane region" description="Helical" evidence="8">
    <location>
        <begin position="7"/>
        <end position="25"/>
    </location>
</feature>
<evidence type="ECO:0000313" key="9">
    <source>
        <dbReference type="EMBL" id="KMY49947.1"/>
    </source>
</evidence>
<accession>A0A0K9GUM9</accession>
<keyword evidence="7 8" id="KW-0472">Membrane</keyword>
<evidence type="ECO:0000313" key="10">
    <source>
        <dbReference type="Proteomes" id="UP000037146"/>
    </source>
</evidence>
<dbReference type="Gene3D" id="1.20.1740.10">
    <property type="entry name" value="Amino acid/polyamine transporter I"/>
    <property type="match status" value="1"/>
</dbReference>
<feature type="transmembrane region" description="Helical" evidence="8">
    <location>
        <begin position="73"/>
        <end position="94"/>
    </location>
</feature>
<feature type="transmembrane region" description="Helical" evidence="8">
    <location>
        <begin position="304"/>
        <end position="322"/>
    </location>
</feature>
<keyword evidence="3" id="KW-0813">Transport</keyword>
<evidence type="ECO:0000256" key="1">
    <source>
        <dbReference type="ARBA" id="ARBA00004141"/>
    </source>
</evidence>
<dbReference type="GO" id="GO:0016020">
    <property type="term" value="C:membrane"/>
    <property type="evidence" value="ECO:0007669"/>
    <property type="project" value="UniProtKB-SubCell"/>
</dbReference>
<sequence>MKISGVQIFWIMFTFVSGNMLITTIGPAIRDAKQDAWISYLIAIIFGVLIVFVATKVSLLYPNQTLIEYSKTILGKWIGNIVVITYLFQWYSVIGYNLRQFADFTITMLLPTTPLWALILTMLLLVIYVTAGGGIEGIGRCSEVFGIILVFSGVITFILAVPNLDFSKILPLYSDSGLRPILKGTLYLDSYFGESVMMMMFVSFMAQPKQGPSRAIWGVALSGLALCASSMVVLMTLSPEVADKLKYPVIDAIGFISVMGFIQNVDLLVLLIWMLSSFIINSLYFFMASYGTAQWLKIKEWRKTIWFVAAFSFVYALIFPNVTITEVEYINKYWIPFVLPVNIIGIPLLLWIVGSIRKKKQ</sequence>
<evidence type="ECO:0000256" key="2">
    <source>
        <dbReference type="ARBA" id="ARBA00007998"/>
    </source>
</evidence>
<dbReference type="OrthoDB" id="2078716at2"/>
<dbReference type="PANTHER" id="PTHR34975">
    <property type="entry name" value="SPORE GERMINATION PROTEIN A2"/>
    <property type="match status" value="1"/>
</dbReference>
<dbReference type="PANTHER" id="PTHR34975:SF2">
    <property type="entry name" value="SPORE GERMINATION PROTEIN A2"/>
    <property type="match status" value="1"/>
</dbReference>
<dbReference type="GO" id="GO:0009847">
    <property type="term" value="P:spore germination"/>
    <property type="evidence" value="ECO:0007669"/>
    <property type="project" value="InterPro"/>
</dbReference>
<dbReference type="Proteomes" id="UP000037146">
    <property type="component" value="Unassembled WGS sequence"/>
</dbReference>
<protein>
    <submittedName>
        <fullName evidence="9">Uncharacterized protein</fullName>
    </submittedName>
</protein>
<dbReference type="NCBIfam" id="TIGR00912">
    <property type="entry name" value="2A0309"/>
    <property type="match status" value="1"/>
</dbReference>
<dbReference type="Pfam" id="PF03845">
    <property type="entry name" value="Spore_permease"/>
    <property type="match status" value="1"/>
</dbReference>
<proteinExistence type="inferred from homology"/>
<keyword evidence="6 8" id="KW-1133">Transmembrane helix</keyword>
<reference evidence="10" key="1">
    <citation type="submission" date="2015-07" db="EMBL/GenBank/DDBJ databases">
        <title>Genome sequencing project for genomic taxonomy and phylogenomics of Bacillus-like bacteria.</title>
        <authorList>
            <person name="Liu B."/>
            <person name="Wang J."/>
            <person name="Zhu Y."/>
            <person name="Liu G."/>
            <person name="Chen Q."/>
            <person name="Chen Z."/>
            <person name="Lan J."/>
            <person name="Che J."/>
            <person name="Ge C."/>
            <person name="Shi H."/>
            <person name="Pan Z."/>
            <person name="Liu X."/>
        </authorList>
    </citation>
    <scope>NUCLEOTIDE SEQUENCE [LARGE SCALE GENOMIC DNA]</scope>
    <source>
        <strain evidence="10">FJAT-27997</strain>
    </source>
</reference>
<dbReference type="STRING" id="1679170.AC625_10790"/>
<feature type="transmembrane region" description="Helical" evidence="8">
    <location>
        <begin position="144"/>
        <end position="164"/>
    </location>
</feature>
<feature type="transmembrane region" description="Helical" evidence="8">
    <location>
        <begin position="216"/>
        <end position="237"/>
    </location>
</feature>
<feature type="transmembrane region" description="Helical" evidence="8">
    <location>
        <begin position="267"/>
        <end position="292"/>
    </location>
</feature>
<feature type="transmembrane region" description="Helical" evidence="8">
    <location>
        <begin position="334"/>
        <end position="353"/>
    </location>
</feature>
<evidence type="ECO:0000256" key="5">
    <source>
        <dbReference type="ARBA" id="ARBA00022692"/>
    </source>
</evidence>
<feature type="transmembrane region" description="Helical" evidence="8">
    <location>
        <begin position="114"/>
        <end position="132"/>
    </location>
</feature>
<gene>
    <name evidence="9" type="ORF">AC625_10790</name>
</gene>
<dbReference type="RefSeq" id="WP_082191040.1">
    <property type="nucleotide sequence ID" value="NZ_LFZW01000001.1"/>
</dbReference>
<dbReference type="PATRIC" id="fig|1679170.3.peg.2416"/>
<evidence type="ECO:0000256" key="8">
    <source>
        <dbReference type="SAM" id="Phobius"/>
    </source>
</evidence>